<accession>U2LKJ0</accession>
<dbReference type="EMBL" id="AVQI01000013">
    <property type="protein sequence ID" value="ERK04771.1"/>
    <property type="molecule type" value="Genomic_DNA"/>
</dbReference>
<dbReference type="EMBL" id="AUZJ01000054">
    <property type="protein sequence ID" value="ERF59917.1"/>
    <property type="molecule type" value="Genomic_DNA"/>
</dbReference>
<comment type="caution">
    <text evidence="1">The sequence shown here is derived from an EMBL/GenBank/DDBJ whole genome shotgun (WGS) entry which is preliminary data.</text>
</comment>
<dbReference type="OrthoDB" id="6396832at2"/>
<dbReference type="AlphaFoldDB" id="U2LKJ0"/>
<dbReference type="PANTHER" id="PTHR36454:SF1">
    <property type="entry name" value="DUF1015 DOMAIN-CONTAINING PROTEIN"/>
    <property type="match status" value="1"/>
</dbReference>
<evidence type="ECO:0000313" key="2">
    <source>
        <dbReference type="EMBL" id="ERK04771.1"/>
    </source>
</evidence>
<dbReference type="Proteomes" id="UP000016646">
    <property type="component" value="Unassembled WGS sequence"/>
</dbReference>
<evidence type="ECO:0000313" key="3">
    <source>
        <dbReference type="Proteomes" id="UP000016412"/>
    </source>
</evidence>
<dbReference type="PANTHER" id="PTHR36454">
    <property type="entry name" value="LMO2823 PROTEIN"/>
    <property type="match status" value="1"/>
</dbReference>
<keyword evidence="4" id="KW-1185">Reference proteome</keyword>
<evidence type="ECO:0000313" key="1">
    <source>
        <dbReference type="EMBL" id="ERF59917.1"/>
    </source>
</evidence>
<sequence>MNTFSDFALSVPDILLPKNIDTASWSCIACDQYTQDRNYWKEAEKAASGKPSALNLILPEVYLGDGDKESRIAGIQAAMKRYIDDGLFEEKHGFVYVERTTAFGRMRRGLVGAIDLDGYEWKPFSKALIRATEATIPSRIPPRKAIRSGAPLEAPHIMLLVNDASDSLVGGAGAAVKASGTAPLYSGNLMMKGGSIQGRLVPESSEGALLSSLEKIAKANTESDGSVFMFAVGDGNHSLATAKAVWDEYKQTLGEKERKTSRVRYALVEIVNIYDAGLTFEPIHRVLFGADAAELILRLTSQFGGEVVQCRSSEELENAVKKSRASFGFASTSAGKTSYTLLKTNISSLAVSAFQPVVDDYIAEKAKAGIDITIDYIHGDAETMRLGAREGTTGILLPPIDKASFFATIEKNGPLPRKSFSMGEADEKRFYLECRKLF</sequence>
<dbReference type="RefSeq" id="WP_021331112.1">
    <property type="nucleotide sequence ID" value="NZ_AUZJ01000054.1"/>
</dbReference>
<dbReference type="Proteomes" id="UP000016412">
    <property type="component" value="Unassembled WGS sequence"/>
</dbReference>
<dbReference type="eggNOG" id="COG4198">
    <property type="taxonomic scope" value="Bacteria"/>
</dbReference>
<reference evidence="3 4" key="1">
    <citation type="submission" date="2013-08" db="EMBL/GenBank/DDBJ databases">
        <authorList>
            <person name="Durkin A.S."/>
            <person name="Haft D.R."/>
            <person name="McCorrison J."/>
            <person name="Torralba M."/>
            <person name="Gillis M."/>
            <person name="Haft D.H."/>
            <person name="Methe B."/>
            <person name="Sutton G."/>
            <person name="Nelson K.E."/>
        </authorList>
    </citation>
    <scope>NUCLEOTIDE SEQUENCE [LARGE SCALE GENOMIC DNA]</scope>
    <source>
        <strain evidence="2 4">ATCC 35536</strain>
        <strain evidence="1 3">VPI DR56BR1116</strain>
    </source>
</reference>
<dbReference type="InterPro" id="IPR008323">
    <property type="entry name" value="UCP033563"/>
</dbReference>
<organism evidence="1 3">
    <name type="scientific">Treponema socranskii subsp. socranskii VPI DR56BR1116 = ATCC 35536</name>
    <dbReference type="NCBI Taxonomy" id="1125725"/>
    <lineage>
        <taxon>Bacteria</taxon>
        <taxon>Pseudomonadati</taxon>
        <taxon>Spirochaetota</taxon>
        <taxon>Spirochaetia</taxon>
        <taxon>Spirochaetales</taxon>
        <taxon>Treponemataceae</taxon>
        <taxon>Treponema</taxon>
    </lineage>
</organism>
<evidence type="ECO:0000313" key="4">
    <source>
        <dbReference type="Proteomes" id="UP000016646"/>
    </source>
</evidence>
<proteinExistence type="predicted"/>
<name>U2LKJ0_TRESO</name>
<protein>
    <submittedName>
        <fullName evidence="1">PF06245 family protein</fullName>
    </submittedName>
</protein>
<dbReference type="PATRIC" id="fig|1125725.3.peg.2112"/>
<dbReference type="Pfam" id="PF06245">
    <property type="entry name" value="DUF1015"/>
    <property type="match status" value="1"/>
</dbReference>
<gene>
    <name evidence="2" type="ORF">HMPREF0860_2455</name>
    <name evidence="1" type="ORF">HMPREF1325_0621</name>
</gene>
<dbReference type="STRING" id="1125725.HMPREF1325_0621"/>